<keyword evidence="1" id="KW-0472">Membrane</keyword>
<evidence type="ECO:0000313" key="2">
    <source>
        <dbReference type="EMBL" id="KDQ57528.1"/>
    </source>
</evidence>
<proteinExistence type="predicted"/>
<dbReference type="Proteomes" id="UP000027265">
    <property type="component" value="Unassembled WGS sequence"/>
</dbReference>
<name>A0A067PRS9_9AGAM</name>
<keyword evidence="1" id="KW-0812">Transmembrane</keyword>
<feature type="transmembrane region" description="Helical" evidence="1">
    <location>
        <begin position="63"/>
        <end position="86"/>
    </location>
</feature>
<sequence length="355" mass="38737">MAFNIRHATHNILNQNHFCYCLPVRLGVIIMSILGLLLAGTMSITIWYEDATNHDISTSTRGAFILAGLVESFLCVSSIIGLVGAIVRQQIFVAIYTYILYGHCVINIMIASFFLWMVNHASPADLTRACDQFSQDPNAPDASVPDPCPSLIKVAPGIYAGVAAFVLLVELYGALVATWYLNQLKREKRISRTSRGIINRNSDVPLLSNPRQSRYASLSSIDGAYLPQPFTPPEQFSHQFVSEPQAIPIIPSSSRHVDDGVEEGYGGGTWTHEHLIQDEKERLKAVERLNEGAGTTGGDSPASEGIYSPSTPVNLMSPGAIIAAPSTRGLDTPPAYEPMRGKGVHTAWDRRVPFT</sequence>
<evidence type="ECO:0000256" key="1">
    <source>
        <dbReference type="SAM" id="Phobius"/>
    </source>
</evidence>
<evidence type="ECO:0000313" key="3">
    <source>
        <dbReference type="Proteomes" id="UP000027265"/>
    </source>
</evidence>
<keyword evidence="3" id="KW-1185">Reference proteome</keyword>
<reference evidence="3" key="1">
    <citation type="journal article" date="2014" name="Proc. Natl. Acad. Sci. U.S.A.">
        <title>Extensive sampling of basidiomycete genomes demonstrates inadequacy of the white-rot/brown-rot paradigm for wood decay fungi.</title>
        <authorList>
            <person name="Riley R."/>
            <person name="Salamov A.A."/>
            <person name="Brown D.W."/>
            <person name="Nagy L.G."/>
            <person name="Floudas D."/>
            <person name="Held B.W."/>
            <person name="Levasseur A."/>
            <person name="Lombard V."/>
            <person name="Morin E."/>
            <person name="Otillar R."/>
            <person name="Lindquist E.A."/>
            <person name="Sun H."/>
            <person name="LaButti K.M."/>
            <person name="Schmutz J."/>
            <person name="Jabbour D."/>
            <person name="Luo H."/>
            <person name="Baker S.E."/>
            <person name="Pisabarro A.G."/>
            <person name="Walton J.D."/>
            <person name="Blanchette R.A."/>
            <person name="Henrissat B."/>
            <person name="Martin F."/>
            <person name="Cullen D."/>
            <person name="Hibbett D.S."/>
            <person name="Grigoriev I.V."/>
        </authorList>
    </citation>
    <scope>NUCLEOTIDE SEQUENCE [LARGE SCALE GENOMIC DNA]</scope>
    <source>
        <strain evidence="3">MUCL 33604</strain>
    </source>
</reference>
<accession>A0A067PRS9</accession>
<dbReference type="OrthoDB" id="3249582at2759"/>
<dbReference type="InParanoid" id="A0A067PRS9"/>
<dbReference type="AlphaFoldDB" id="A0A067PRS9"/>
<dbReference type="HOGENOM" id="CLU_063499_0_0_1"/>
<dbReference type="STRING" id="933084.A0A067PRS9"/>
<protein>
    <submittedName>
        <fullName evidence="2">Uncharacterized protein</fullName>
    </submittedName>
</protein>
<feature type="transmembrane region" description="Helical" evidence="1">
    <location>
        <begin position="158"/>
        <end position="182"/>
    </location>
</feature>
<feature type="transmembrane region" description="Helical" evidence="1">
    <location>
        <begin position="26"/>
        <end position="48"/>
    </location>
</feature>
<dbReference type="EMBL" id="KL197719">
    <property type="protein sequence ID" value="KDQ57528.1"/>
    <property type="molecule type" value="Genomic_DNA"/>
</dbReference>
<organism evidence="2 3">
    <name type="scientific">Jaapia argillacea MUCL 33604</name>
    <dbReference type="NCBI Taxonomy" id="933084"/>
    <lineage>
        <taxon>Eukaryota</taxon>
        <taxon>Fungi</taxon>
        <taxon>Dikarya</taxon>
        <taxon>Basidiomycota</taxon>
        <taxon>Agaricomycotina</taxon>
        <taxon>Agaricomycetes</taxon>
        <taxon>Agaricomycetidae</taxon>
        <taxon>Jaapiales</taxon>
        <taxon>Jaapiaceae</taxon>
        <taxon>Jaapia</taxon>
    </lineage>
</organism>
<feature type="transmembrane region" description="Helical" evidence="1">
    <location>
        <begin position="98"/>
        <end position="118"/>
    </location>
</feature>
<gene>
    <name evidence="2" type="ORF">JAAARDRAFT_207055</name>
</gene>
<keyword evidence="1" id="KW-1133">Transmembrane helix</keyword>